<evidence type="ECO:0000313" key="1">
    <source>
        <dbReference type="EMBL" id="KAH0435712.1"/>
    </source>
</evidence>
<name>A0AAV7FLW1_DENCH</name>
<dbReference type="EMBL" id="JAGFBR010000762">
    <property type="protein sequence ID" value="KAH0435712.1"/>
    <property type="molecule type" value="Genomic_DNA"/>
</dbReference>
<reference evidence="1 2" key="1">
    <citation type="journal article" date="2021" name="Hortic Res">
        <title>Chromosome-scale assembly of the Dendrobium chrysotoxum genome enhances the understanding of orchid evolution.</title>
        <authorList>
            <person name="Zhang Y."/>
            <person name="Zhang G.Q."/>
            <person name="Zhang D."/>
            <person name="Liu X.D."/>
            <person name="Xu X.Y."/>
            <person name="Sun W.H."/>
            <person name="Yu X."/>
            <person name="Zhu X."/>
            <person name="Wang Z.W."/>
            <person name="Zhao X."/>
            <person name="Zhong W.Y."/>
            <person name="Chen H."/>
            <person name="Yin W.L."/>
            <person name="Huang T."/>
            <person name="Niu S.C."/>
            <person name="Liu Z.J."/>
        </authorList>
    </citation>
    <scope>NUCLEOTIDE SEQUENCE [LARGE SCALE GENOMIC DNA]</scope>
    <source>
        <strain evidence="1">Lindl</strain>
    </source>
</reference>
<evidence type="ECO:0000313" key="2">
    <source>
        <dbReference type="Proteomes" id="UP000775213"/>
    </source>
</evidence>
<dbReference type="Proteomes" id="UP000775213">
    <property type="component" value="Unassembled WGS sequence"/>
</dbReference>
<keyword evidence="2" id="KW-1185">Reference proteome</keyword>
<dbReference type="AlphaFoldDB" id="A0AAV7FLW1"/>
<protein>
    <submittedName>
        <fullName evidence="1">Uncharacterized protein</fullName>
    </submittedName>
</protein>
<comment type="caution">
    <text evidence="1">The sequence shown here is derived from an EMBL/GenBank/DDBJ whole genome shotgun (WGS) entry which is preliminary data.</text>
</comment>
<proteinExistence type="predicted"/>
<sequence>MQLFYFFSHVELITWDELEQFFGDLFVTPSTSQTMQESFAQFTSLSRYATQVISNPLEKYYRFLTRLRDQVCQSLITLHIKDLLS</sequence>
<gene>
    <name evidence="1" type="ORF">IEQ34_026544</name>
</gene>
<accession>A0AAV7FLW1</accession>
<organism evidence="1 2">
    <name type="scientific">Dendrobium chrysotoxum</name>
    <name type="common">Orchid</name>
    <dbReference type="NCBI Taxonomy" id="161865"/>
    <lineage>
        <taxon>Eukaryota</taxon>
        <taxon>Viridiplantae</taxon>
        <taxon>Streptophyta</taxon>
        <taxon>Embryophyta</taxon>
        <taxon>Tracheophyta</taxon>
        <taxon>Spermatophyta</taxon>
        <taxon>Magnoliopsida</taxon>
        <taxon>Liliopsida</taxon>
        <taxon>Asparagales</taxon>
        <taxon>Orchidaceae</taxon>
        <taxon>Epidendroideae</taxon>
        <taxon>Malaxideae</taxon>
        <taxon>Dendrobiinae</taxon>
        <taxon>Dendrobium</taxon>
    </lineage>
</organism>